<gene>
    <name evidence="1" type="ORF">EQG49_10205</name>
</gene>
<name>A0A4P6YVI8_9LACO</name>
<dbReference type="AlphaFoldDB" id="A0A4P6YVI8"/>
<evidence type="ECO:0000313" key="1">
    <source>
        <dbReference type="EMBL" id="QBO36808.1"/>
    </source>
</evidence>
<dbReference type="RefSeq" id="WP_133363885.1">
    <property type="nucleotide sequence ID" value="NZ_CP037940.1"/>
</dbReference>
<protein>
    <submittedName>
        <fullName evidence="1">Uncharacterized protein</fullName>
    </submittedName>
</protein>
<proteinExistence type="predicted"/>
<dbReference type="Proteomes" id="UP000292886">
    <property type="component" value="Chromosome"/>
</dbReference>
<accession>A0A4P6YVI8</accession>
<sequence>MQEYTYTNSTNPFFNNLKNFKRILNIPARKKRIHRYNQMPAFQIIDFLELALNGHATVTVQTNDSFYSEEIHEQTGYLIQQPDGQLVLQSAFSRVASPIMPEHIRHIRWTA</sequence>
<evidence type="ECO:0000313" key="2">
    <source>
        <dbReference type="Proteomes" id="UP000292886"/>
    </source>
</evidence>
<keyword evidence="2" id="KW-1185">Reference proteome</keyword>
<dbReference type="KEGG" id="wei:EQG49_10205"/>
<dbReference type="EMBL" id="CP037940">
    <property type="protein sequence ID" value="QBO36808.1"/>
    <property type="molecule type" value="Genomic_DNA"/>
</dbReference>
<organism evidence="1 2">
    <name type="scientific">Periweissella cryptocerci</name>
    <dbReference type="NCBI Taxonomy" id="2506420"/>
    <lineage>
        <taxon>Bacteria</taxon>
        <taxon>Bacillati</taxon>
        <taxon>Bacillota</taxon>
        <taxon>Bacilli</taxon>
        <taxon>Lactobacillales</taxon>
        <taxon>Lactobacillaceae</taxon>
        <taxon>Periweissella</taxon>
    </lineage>
</organism>
<reference evidence="2" key="1">
    <citation type="submission" date="2019-03" db="EMBL/GenBank/DDBJ databases">
        <title>Weissella sp. 26KH-42 Genome sequencing.</title>
        <authorList>
            <person name="Heo J."/>
            <person name="Kim S.-J."/>
            <person name="Kim J.-S."/>
            <person name="Hong S.-B."/>
            <person name="Kwon S.-W."/>
        </authorList>
    </citation>
    <scope>NUCLEOTIDE SEQUENCE [LARGE SCALE GENOMIC DNA]</scope>
    <source>
        <strain evidence="2">26KH-42</strain>
    </source>
</reference>